<feature type="non-terminal residue" evidence="2">
    <location>
        <position position="1"/>
    </location>
</feature>
<protein>
    <recommendedName>
        <fullName evidence="4">HAT C-terminal dimerisation domain-containing protein</fullName>
    </recommendedName>
</protein>
<dbReference type="AlphaFoldDB" id="A0A9P5WY25"/>
<dbReference type="Proteomes" id="UP000807342">
    <property type="component" value="Unassembled WGS sequence"/>
</dbReference>
<dbReference type="EMBL" id="MU152042">
    <property type="protein sequence ID" value="KAF9441139.1"/>
    <property type="molecule type" value="Genomic_DNA"/>
</dbReference>
<evidence type="ECO:0000313" key="2">
    <source>
        <dbReference type="EMBL" id="KAF9441139.1"/>
    </source>
</evidence>
<evidence type="ECO:0000256" key="1">
    <source>
        <dbReference type="SAM" id="SignalP"/>
    </source>
</evidence>
<proteinExistence type="predicted"/>
<name>A0A9P5WY25_9AGAR</name>
<comment type="caution">
    <text evidence="2">The sequence shown here is derived from an EMBL/GenBank/DDBJ whole genome shotgun (WGS) entry which is preliminary data.</text>
</comment>
<accession>A0A9P5WY25</accession>
<organism evidence="2 3">
    <name type="scientific">Macrolepiota fuliginosa MF-IS2</name>
    <dbReference type="NCBI Taxonomy" id="1400762"/>
    <lineage>
        <taxon>Eukaryota</taxon>
        <taxon>Fungi</taxon>
        <taxon>Dikarya</taxon>
        <taxon>Basidiomycota</taxon>
        <taxon>Agaricomycotina</taxon>
        <taxon>Agaricomycetes</taxon>
        <taxon>Agaricomycetidae</taxon>
        <taxon>Agaricales</taxon>
        <taxon>Agaricineae</taxon>
        <taxon>Agaricaceae</taxon>
        <taxon>Macrolepiota</taxon>
    </lineage>
</organism>
<reference evidence="2" key="1">
    <citation type="submission" date="2020-11" db="EMBL/GenBank/DDBJ databases">
        <authorList>
            <consortium name="DOE Joint Genome Institute"/>
            <person name="Ahrendt S."/>
            <person name="Riley R."/>
            <person name="Andreopoulos W."/>
            <person name="Labutti K."/>
            <person name="Pangilinan J."/>
            <person name="Ruiz-Duenas F.J."/>
            <person name="Barrasa J.M."/>
            <person name="Sanchez-Garcia M."/>
            <person name="Camarero S."/>
            <person name="Miyauchi S."/>
            <person name="Serrano A."/>
            <person name="Linde D."/>
            <person name="Babiker R."/>
            <person name="Drula E."/>
            <person name="Ayuso-Fernandez I."/>
            <person name="Pacheco R."/>
            <person name="Padilla G."/>
            <person name="Ferreira P."/>
            <person name="Barriuso J."/>
            <person name="Kellner H."/>
            <person name="Castanera R."/>
            <person name="Alfaro M."/>
            <person name="Ramirez L."/>
            <person name="Pisabarro A.G."/>
            <person name="Kuo A."/>
            <person name="Tritt A."/>
            <person name="Lipzen A."/>
            <person name="He G."/>
            <person name="Yan M."/>
            <person name="Ng V."/>
            <person name="Cullen D."/>
            <person name="Martin F."/>
            <person name="Rosso M.-N."/>
            <person name="Henrissat B."/>
            <person name="Hibbett D."/>
            <person name="Martinez A.T."/>
            <person name="Grigoriev I.V."/>
        </authorList>
    </citation>
    <scope>NUCLEOTIDE SEQUENCE</scope>
    <source>
        <strain evidence="2">MF-IS2</strain>
    </source>
</reference>
<feature type="chain" id="PRO_5040180791" description="HAT C-terminal dimerisation domain-containing protein" evidence="1">
    <location>
        <begin position="24"/>
        <end position="176"/>
    </location>
</feature>
<feature type="signal peptide" evidence="1">
    <location>
        <begin position="1"/>
        <end position="23"/>
    </location>
</feature>
<sequence length="176" mass="20259">NIIQASFCRLDMILLTFGYLISSYQHMKTENSQNIPGCTAIITSVENRWAKTDQEVFIAAVILNPMYQWSPFHHSHFHSVVAVISLFKRLWARFYNGQELPESFHTDIRDYLLKKGQFRDISKAKRSPDPFLMYQYLGFGTMTESPFTIFAKHILSITGNSASCERLFSAFGTILT</sequence>
<dbReference type="OrthoDB" id="3270520at2759"/>
<dbReference type="InterPro" id="IPR012337">
    <property type="entry name" value="RNaseH-like_sf"/>
</dbReference>
<dbReference type="SUPFAM" id="SSF53098">
    <property type="entry name" value="Ribonuclease H-like"/>
    <property type="match status" value="1"/>
</dbReference>
<gene>
    <name evidence="2" type="ORF">P691DRAFT_684879</name>
</gene>
<keyword evidence="1" id="KW-0732">Signal</keyword>
<evidence type="ECO:0008006" key="4">
    <source>
        <dbReference type="Google" id="ProtNLM"/>
    </source>
</evidence>
<keyword evidence="3" id="KW-1185">Reference proteome</keyword>
<evidence type="ECO:0000313" key="3">
    <source>
        <dbReference type="Proteomes" id="UP000807342"/>
    </source>
</evidence>